<dbReference type="AlphaFoldDB" id="A0A0D0MU45"/>
<dbReference type="EMBL" id="JXQQ01000026">
    <property type="protein sequence ID" value="KIQ32705.1"/>
    <property type="molecule type" value="Genomic_DNA"/>
</dbReference>
<gene>
    <name evidence="1" type="ORF">RT97_11640</name>
</gene>
<proteinExistence type="predicted"/>
<dbReference type="Proteomes" id="UP000032067">
    <property type="component" value="Unassembled WGS sequence"/>
</dbReference>
<sequence>MAGSITVSKGKHGAKGVTISVGSEWYTLVVDAARQYFPASATHYVEQIYGEGDEGFGDWADLREVSAEGFNIFYRAIRRSIEAQARCLFDSDGRSRPTPFGTYTDSEIIAKLEADPRFDSRV</sequence>
<reference evidence="1 2" key="1">
    <citation type="submission" date="2014-12" db="EMBL/GenBank/DDBJ databases">
        <title>16Stimator: statistical estimation of ribosomal gene copy numbers from draft genome assemblies.</title>
        <authorList>
            <person name="Perisin M.A."/>
            <person name="Vetter M."/>
            <person name="Gilbert J.A."/>
            <person name="Bergelson J."/>
        </authorList>
    </citation>
    <scope>NUCLEOTIDE SEQUENCE [LARGE SCALE GENOMIC DNA]</scope>
    <source>
        <strain evidence="1 2">MEDvA23</strain>
    </source>
</reference>
<accession>A0A0D0MU45</accession>
<evidence type="ECO:0000313" key="1">
    <source>
        <dbReference type="EMBL" id="KIQ32705.1"/>
    </source>
</evidence>
<evidence type="ECO:0000313" key="2">
    <source>
        <dbReference type="Proteomes" id="UP000032067"/>
    </source>
</evidence>
<organism evidence="1 2">
    <name type="scientific">Variovorax paradoxus</name>
    <dbReference type="NCBI Taxonomy" id="34073"/>
    <lineage>
        <taxon>Bacteria</taxon>
        <taxon>Pseudomonadati</taxon>
        <taxon>Pseudomonadota</taxon>
        <taxon>Betaproteobacteria</taxon>
        <taxon>Burkholderiales</taxon>
        <taxon>Comamonadaceae</taxon>
        <taxon>Variovorax</taxon>
    </lineage>
</organism>
<comment type="caution">
    <text evidence="1">The sequence shown here is derived from an EMBL/GenBank/DDBJ whole genome shotgun (WGS) entry which is preliminary data.</text>
</comment>
<protein>
    <submittedName>
        <fullName evidence="1">Uncharacterized protein</fullName>
    </submittedName>
</protein>
<name>A0A0D0MU45_VARPD</name>
<dbReference type="RefSeq" id="WP_042578941.1">
    <property type="nucleotide sequence ID" value="NZ_JXQQ01000026.1"/>
</dbReference>